<protein>
    <submittedName>
        <fullName evidence="1">Uncharacterized protein</fullName>
    </submittedName>
</protein>
<accession>A0ABV8YIB3</accession>
<dbReference type="Proteomes" id="UP001596012">
    <property type="component" value="Unassembled WGS sequence"/>
</dbReference>
<organism evidence="1 2">
    <name type="scientific">Streptomyces xiangluensis</name>
    <dbReference type="NCBI Taxonomy" id="2665720"/>
    <lineage>
        <taxon>Bacteria</taxon>
        <taxon>Bacillati</taxon>
        <taxon>Actinomycetota</taxon>
        <taxon>Actinomycetes</taxon>
        <taxon>Kitasatosporales</taxon>
        <taxon>Streptomycetaceae</taxon>
        <taxon>Streptomyces</taxon>
    </lineage>
</organism>
<sequence length="148" mass="15579">MRAQAKKKTGGGKPAVKKVAAKKAVTLPRGSVHAAYPGTCPACFKDYGKGEVITKVSEGWGTPRLRAPAAVGSRAGVRAEQGQDREQRSLMHRLHAEGHAGGSCPQLQLDRGGLSLVRAASIRTRLHGWGVRGLSALPDPARRAAMTP</sequence>
<evidence type="ECO:0000313" key="2">
    <source>
        <dbReference type="Proteomes" id="UP001596012"/>
    </source>
</evidence>
<dbReference type="EMBL" id="JBHSFG010000009">
    <property type="protein sequence ID" value="MFC4463814.1"/>
    <property type="molecule type" value="Genomic_DNA"/>
</dbReference>
<name>A0ABV8YIB3_9ACTN</name>
<dbReference type="RefSeq" id="WP_386337452.1">
    <property type="nucleotide sequence ID" value="NZ_JBHSFG010000009.1"/>
</dbReference>
<evidence type="ECO:0000313" key="1">
    <source>
        <dbReference type="EMBL" id="MFC4463814.1"/>
    </source>
</evidence>
<keyword evidence="2" id="KW-1185">Reference proteome</keyword>
<proteinExistence type="predicted"/>
<reference evidence="2" key="1">
    <citation type="journal article" date="2019" name="Int. J. Syst. Evol. Microbiol.">
        <title>The Global Catalogue of Microorganisms (GCM) 10K type strain sequencing project: providing services to taxonomists for standard genome sequencing and annotation.</title>
        <authorList>
            <consortium name="The Broad Institute Genomics Platform"/>
            <consortium name="The Broad Institute Genome Sequencing Center for Infectious Disease"/>
            <person name="Wu L."/>
            <person name="Ma J."/>
        </authorList>
    </citation>
    <scope>NUCLEOTIDE SEQUENCE [LARGE SCALE GENOMIC DNA]</scope>
    <source>
        <strain evidence="2">DT43</strain>
    </source>
</reference>
<comment type="caution">
    <text evidence="1">The sequence shown here is derived from an EMBL/GenBank/DDBJ whole genome shotgun (WGS) entry which is preliminary data.</text>
</comment>
<gene>
    <name evidence="1" type="ORF">ACFPH6_04385</name>
</gene>